<name>A0A2T0VA10_9MICO</name>
<dbReference type="EMBL" id="PVTL01000008">
    <property type="protein sequence ID" value="PRY67020.1"/>
    <property type="molecule type" value="Genomic_DNA"/>
</dbReference>
<organism evidence="1 2">
    <name type="scientific">Glaciihabitans tibetensis</name>
    <dbReference type="NCBI Taxonomy" id="1266600"/>
    <lineage>
        <taxon>Bacteria</taxon>
        <taxon>Bacillati</taxon>
        <taxon>Actinomycetota</taxon>
        <taxon>Actinomycetes</taxon>
        <taxon>Micrococcales</taxon>
        <taxon>Microbacteriaceae</taxon>
        <taxon>Glaciihabitans</taxon>
    </lineage>
</organism>
<evidence type="ECO:0000313" key="1">
    <source>
        <dbReference type="EMBL" id="PRY67020.1"/>
    </source>
</evidence>
<comment type="caution">
    <text evidence="1">The sequence shown here is derived from an EMBL/GenBank/DDBJ whole genome shotgun (WGS) entry which is preliminary data.</text>
</comment>
<accession>A0A2T0VA10</accession>
<evidence type="ECO:0000313" key="2">
    <source>
        <dbReference type="Proteomes" id="UP000237983"/>
    </source>
</evidence>
<dbReference type="AlphaFoldDB" id="A0A2T0VA10"/>
<dbReference type="Proteomes" id="UP000237983">
    <property type="component" value="Unassembled WGS sequence"/>
</dbReference>
<reference evidence="1 2" key="1">
    <citation type="submission" date="2018-03" db="EMBL/GenBank/DDBJ databases">
        <title>Genomic Encyclopedia of Type Strains, Phase III (KMG-III): the genomes of soil and plant-associated and newly described type strains.</title>
        <authorList>
            <person name="Whitman W."/>
        </authorList>
    </citation>
    <scope>NUCLEOTIDE SEQUENCE [LARGE SCALE GENOMIC DNA]</scope>
    <source>
        <strain evidence="1 2">CGMCC 1.12484</strain>
    </source>
</reference>
<sequence>MSDPTLLPVARPRSYRIIIPPTWVMIPVGDGTDKAIDTLLEERFAGLPMDSYGPRKTRVAESLRKGIASARKAHAVDVIFPVETPWEVPLSAGIVMSQVPTNAPSEVAAKALIKHMHAARPGSTIVATRAGDALREVVDHPDQVADHPDQVAGAGEPAPVSGDAPISAVRTLYYSWAVPERNSGTLVAVCSISGGHNAEYAPIVEAFTELFDIMMETLAWSRVSEDAR</sequence>
<keyword evidence="2" id="KW-1185">Reference proteome</keyword>
<proteinExistence type="predicted"/>
<gene>
    <name evidence="1" type="ORF">B0I08_108104</name>
</gene>
<protein>
    <submittedName>
        <fullName evidence="1">Uncharacterized protein</fullName>
    </submittedName>
</protein>